<evidence type="ECO:0000313" key="2">
    <source>
        <dbReference type="EMBL" id="CAE7921037.1"/>
    </source>
</evidence>
<dbReference type="OrthoDB" id="428062at2759"/>
<reference evidence="2" key="1">
    <citation type="submission" date="2021-02" db="EMBL/GenBank/DDBJ databases">
        <authorList>
            <person name="Dougan E. K."/>
            <person name="Rhodes N."/>
            <person name="Thang M."/>
            <person name="Chan C."/>
        </authorList>
    </citation>
    <scope>NUCLEOTIDE SEQUENCE</scope>
</reference>
<evidence type="ECO:0000256" key="1">
    <source>
        <dbReference type="SAM" id="MobiDB-lite"/>
    </source>
</evidence>
<sequence>MREGHAFFGQDLPRVRVIPINQNAEHLNKDRCGSVGCFFHCLSFLHRFFSVTGDFVSLGAAELLPFVTASLELGTDTMTRWRATVYAAELANGLAPDSYVTLEHVRDRTLSGEHSRDPAFAWVAQVFQQLDMFVVLRLATCTLTLTRTVPASLTAAQPAHRLSSRSPPVKEELEEPPAKRRRTMKPLLDEDTGVQSMYDSILERAQEAKRSLHSIEAIEQIYTLAHECANGDARKVIGLVGALSFELHASLAARALLLTVARWTFMASMLAGLTSRDVRESVTHITKMAYARVASKLAFEQILALVADALPHWKSEFQVETAEAMDPAAAMKAVNFRKTLGAVARAKSKPLAKALQE</sequence>
<name>A0A813BSQ6_9DINO</name>
<organism evidence="2 3">
    <name type="scientific">Symbiodinium necroappetens</name>
    <dbReference type="NCBI Taxonomy" id="1628268"/>
    <lineage>
        <taxon>Eukaryota</taxon>
        <taxon>Sar</taxon>
        <taxon>Alveolata</taxon>
        <taxon>Dinophyceae</taxon>
        <taxon>Suessiales</taxon>
        <taxon>Symbiodiniaceae</taxon>
        <taxon>Symbiodinium</taxon>
    </lineage>
</organism>
<dbReference type="Proteomes" id="UP000601435">
    <property type="component" value="Unassembled WGS sequence"/>
</dbReference>
<evidence type="ECO:0000313" key="3">
    <source>
        <dbReference type="Proteomes" id="UP000601435"/>
    </source>
</evidence>
<dbReference type="AlphaFoldDB" id="A0A813BSQ6"/>
<gene>
    <name evidence="2" type="ORF">SNEC2469_LOCUS31735</name>
</gene>
<accession>A0A813BSQ6</accession>
<feature type="non-terminal residue" evidence="2">
    <location>
        <position position="357"/>
    </location>
</feature>
<proteinExistence type="predicted"/>
<keyword evidence="3" id="KW-1185">Reference proteome</keyword>
<comment type="caution">
    <text evidence="2">The sequence shown here is derived from an EMBL/GenBank/DDBJ whole genome shotgun (WGS) entry which is preliminary data.</text>
</comment>
<protein>
    <submittedName>
        <fullName evidence="2">Uncharacterized protein</fullName>
    </submittedName>
</protein>
<feature type="region of interest" description="Disordered" evidence="1">
    <location>
        <begin position="156"/>
        <end position="182"/>
    </location>
</feature>
<dbReference type="EMBL" id="CAJNJA010077830">
    <property type="protein sequence ID" value="CAE7921037.1"/>
    <property type="molecule type" value="Genomic_DNA"/>
</dbReference>